<evidence type="ECO:0000256" key="1">
    <source>
        <dbReference type="SAM" id="MobiDB-lite"/>
    </source>
</evidence>
<organism evidence="2 3">
    <name type="scientific">Trypanosoma congolense (strain IL3000)</name>
    <dbReference type="NCBI Taxonomy" id="1068625"/>
    <lineage>
        <taxon>Eukaryota</taxon>
        <taxon>Discoba</taxon>
        <taxon>Euglenozoa</taxon>
        <taxon>Kinetoplastea</taxon>
        <taxon>Metakinetoplastina</taxon>
        <taxon>Trypanosomatida</taxon>
        <taxon>Trypanosomatidae</taxon>
        <taxon>Trypanosoma</taxon>
        <taxon>Nannomonas</taxon>
    </lineage>
</organism>
<reference evidence="2 3" key="2">
    <citation type="journal article" date="2012" name="Proc. Natl. Acad. Sci. U.S.A.">
        <title>Antigenic diversity is generated by distinct evolutionary mechanisms in African trypanosome species.</title>
        <authorList>
            <person name="Jackson A.P."/>
            <person name="Berry A."/>
            <person name="Aslett M."/>
            <person name="Allison H.C."/>
            <person name="Burton P."/>
            <person name="Vavrova-Anderson J."/>
            <person name="Brown R."/>
            <person name="Browne H."/>
            <person name="Corton N."/>
            <person name="Hauser H."/>
            <person name="Gamble J."/>
            <person name="Gilderthorp R."/>
            <person name="Marcello L."/>
            <person name="McQuillan J."/>
            <person name="Otto T.D."/>
            <person name="Quail M.A."/>
            <person name="Sanders M.J."/>
            <person name="van Tonder A."/>
            <person name="Ginger M.L."/>
            <person name="Field M.C."/>
            <person name="Barry J.D."/>
            <person name="Hertz-Fowler C."/>
            <person name="Berriman M."/>
        </authorList>
    </citation>
    <scope>NUCLEOTIDE SEQUENCE [LARGE SCALE GENOMIC DNA]</scope>
    <source>
        <strain evidence="2 3">IL3000</strain>
    </source>
</reference>
<dbReference type="AlphaFoldDB" id="F9W412"/>
<feature type="region of interest" description="Disordered" evidence="1">
    <location>
        <begin position="165"/>
        <end position="192"/>
    </location>
</feature>
<accession>F9W412</accession>
<comment type="caution">
    <text evidence="2">The sequence shown here is derived from an EMBL/GenBank/DDBJ whole genome shotgun (WGS) entry which is preliminary data.</text>
</comment>
<name>F9W412_TRYCI</name>
<evidence type="ECO:0000313" key="2">
    <source>
        <dbReference type="EMBL" id="CCD11895.1"/>
    </source>
</evidence>
<evidence type="ECO:0000313" key="3">
    <source>
        <dbReference type="Proteomes" id="UP000000702"/>
    </source>
</evidence>
<gene>
    <name evidence="2" type="ORF">TCIL3000_0_28330</name>
</gene>
<dbReference type="Proteomes" id="UP000000702">
    <property type="component" value="Unassembled WGS sequence"/>
</dbReference>
<dbReference type="VEuPathDB" id="TriTrypDB:TcIL3000_0_28330"/>
<keyword evidence="3" id="KW-1185">Reference proteome</keyword>
<reference evidence="3" key="1">
    <citation type="submission" date="2011-07" db="EMBL/GenBank/DDBJ databases">
        <title>Divergent evolution of antigenic variation in African trypanosomes.</title>
        <authorList>
            <person name="Jackson A.P."/>
            <person name="Berry A."/>
            <person name="Allison H.C."/>
            <person name="Burton P."/>
            <person name="Anderson J."/>
            <person name="Aslett M."/>
            <person name="Brown R."/>
            <person name="Corton N."/>
            <person name="Harris D."/>
            <person name="Hauser H."/>
            <person name="Gamble J."/>
            <person name="Gilderthorp R."/>
            <person name="McQuillan J."/>
            <person name="Quail M.A."/>
            <person name="Sanders M."/>
            <person name="Van Tonder A."/>
            <person name="Ginger M.L."/>
            <person name="Donelson J.E."/>
            <person name="Field M.C."/>
            <person name="Barry J.D."/>
            <person name="Berriman M."/>
            <person name="Hertz-Fowler C."/>
        </authorList>
    </citation>
    <scope>NUCLEOTIDE SEQUENCE [LARGE SCALE GENOMIC DNA]</scope>
    <source>
        <strain evidence="3">IL3000</strain>
    </source>
</reference>
<feature type="compositionally biased region" description="Basic and acidic residues" evidence="1">
    <location>
        <begin position="180"/>
        <end position="192"/>
    </location>
</feature>
<proteinExistence type="predicted"/>
<dbReference type="EMBL" id="CAEQ01000502">
    <property type="protein sequence ID" value="CCD11895.1"/>
    <property type="molecule type" value="Genomic_DNA"/>
</dbReference>
<sequence length="192" mass="21425">MSPVRQSYFRPIHTSPSISLCPTLTAASQVVAADGGLCDVPRQMVHGSHISLARLKLTHIIEHSARLPKAFPFTTSGTFSGSHTHTHIRSHQDATCAPMDAATRSHAFASRRHHRLPTHHMPQPPERLIGAHQTHERHDVEPYAQFGATLLISNGAHRAQIPHFHFPLPDKANSPRTNTARHDHEEKQWKAH</sequence>
<protein>
    <submittedName>
        <fullName evidence="2">WGS project CAEQ00000000 data, annotated contig 1135</fullName>
    </submittedName>
</protein>